<dbReference type="Pfam" id="PF00326">
    <property type="entry name" value="Peptidase_S9"/>
    <property type="match status" value="1"/>
</dbReference>
<dbReference type="GO" id="GO:0006508">
    <property type="term" value="P:proteolysis"/>
    <property type="evidence" value="ECO:0007669"/>
    <property type="project" value="InterPro"/>
</dbReference>
<proteinExistence type="predicted"/>
<dbReference type="InterPro" id="IPR029058">
    <property type="entry name" value="AB_hydrolase_fold"/>
</dbReference>
<protein>
    <submittedName>
        <fullName evidence="2">Peptidase S9 prolyl oligopeptidase active site domain protein</fullName>
    </submittedName>
</protein>
<dbReference type="PANTHER" id="PTHR43056:SF5">
    <property type="entry name" value="PEPTIDASE S9 PROLYL OLIGOPEPTIDASE CATALYTIC DOMAIN-CONTAINING PROTEIN"/>
    <property type="match status" value="1"/>
</dbReference>
<dbReference type="OrthoDB" id="108903at2"/>
<dbReference type="EMBL" id="CP001291">
    <property type="protein sequence ID" value="ACK69780.1"/>
    <property type="molecule type" value="Genomic_DNA"/>
</dbReference>
<dbReference type="AlphaFoldDB" id="B7K7L2"/>
<accession>B7K7L2</accession>
<evidence type="ECO:0000259" key="1">
    <source>
        <dbReference type="Pfam" id="PF00326"/>
    </source>
</evidence>
<name>B7K7L2_GLOC7</name>
<evidence type="ECO:0000313" key="2">
    <source>
        <dbReference type="EMBL" id="ACK69780.1"/>
    </source>
</evidence>
<dbReference type="InterPro" id="IPR001375">
    <property type="entry name" value="Peptidase_S9_cat"/>
</dbReference>
<dbReference type="MEROPS" id="S09.074"/>
<dbReference type="Proteomes" id="UP000002384">
    <property type="component" value="Chromosome"/>
</dbReference>
<dbReference type="PANTHER" id="PTHR43056">
    <property type="entry name" value="PEPTIDASE S9 PROLYL OLIGOPEPTIDASE"/>
    <property type="match status" value="1"/>
</dbReference>
<dbReference type="SUPFAM" id="SSF82171">
    <property type="entry name" value="DPP6 N-terminal domain-like"/>
    <property type="match status" value="1"/>
</dbReference>
<dbReference type="Gene3D" id="2.120.10.30">
    <property type="entry name" value="TolB, C-terminal domain"/>
    <property type="match status" value="1"/>
</dbReference>
<dbReference type="GO" id="GO:0008236">
    <property type="term" value="F:serine-type peptidase activity"/>
    <property type="evidence" value="ECO:0007669"/>
    <property type="project" value="InterPro"/>
</dbReference>
<dbReference type="KEGG" id="cyc:PCC7424_1335"/>
<feature type="domain" description="Peptidase S9 prolyl oligopeptidase catalytic" evidence="1">
    <location>
        <begin position="421"/>
        <end position="628"/>
    </location>
</feature>
<reference evidence="3" key="1">
    <citation type="journal article" date="2011" name="MBio">
        <title>Novel metabolic attributes of the genus Cyanothece, comprising a group of unicellular nitrogen-fixing Cyanobacteria.</title>
        <authorList>
            <person name="Bandyopadhyay A."/>
            <person name="Elvitigala T."/>
            <person name="Welsh E."/>
            <person name="Stockel J."/>
            <person name="Liberton M."/>
            <person name="Min H."/>
            <person name="Sherman L.A."/>
            <person name="Pakrasi H.B."/>
        </authorList>
    </citation>
    <scope>NUCLEOTIDE SEQUENCE [LARGE SCALE GENOMIC DNA]</scope>
    <source>
        <strain evidence="3">PCC 7424</strain>
    </source>
</reference>
<dbReference type="SUPFAM" id="SSF53474">
    <property type="entry name" value="alpha/beta-Hydrolases"/>
    <property type="match status" value="1"/>
</dbReference>
<dbReference type="RefSeq" id="WP_012598726.1">
    <property type="nucleotide sequence ID" value="NC_011729.1"/>
</dbReference>
<dbReference type="InterPro" id="IPR011042">
    <property type="entry name" value="6-blade_b-propeller_TolB-like"/>
</dbReference>
<dbReference type="eggNOG" id="COG1506">
    <property type="taxonomic scope" value="Bacteria"/>
</dbReference>
<dbReference type="InterPro" id="IPR050585">
    <property type="entry name" value="Xaa-Pro_dipeptidyl-ppase/CocE"/>
</dbReference>
<organism evidence="2 3">
    <name type="scientific">Gloeothece citriformis (strain PCC 7424)</name>
    <name type="common">Cyanothece sp. (strain PCC 7424)</name>
    <dbReference type="NCBI Taxonomy" id="65393"/>
    <lineage>
        <taxon>Bacteria</taxon>
        <taxon>Bacillati</taxon>
        <taxon>Cyanobacteriota</taxon>
        <taxon>Cyanophyceae</taxon>
        <taxon>Oscillatoriophycideae</taxon>
        <taxon>Chroococcales</taxon>
        <taxon>Aphanothecaceae</taxon>
        <taxon>Gloeothece</taxon>
        <taxon>Gloeothece citriformis</taxon>
    </lineage>
</organism>
<keyword evidence="3" id="KW-1185">Reference proteome</keyword>
<dbReference type="HOGENOM" id="CLU_012236_1_0_3"/>
<gene>
    <name evidence="2" type="ordered locus">PCC7424_1335</name>
</gene>
<sequence length="643" mass="72015">MTNPKIAPYGSWKSPITSDLIVAGSIGLGSIRLDGEDIYWLEGRPTEGGRSVLVKLSPDGTRTDITPQPYNVRTRVHEYGGGSYLVVDGRIYFSNFADQQLYKQLPNSEPQRLTPESKQRYADIILDQRHNRLICVCEDQTNPDQEPENSIVSVDLNNGEVKTLVSGCDFYSSPRLSPDGLKLAWISWNHPNLPWDQSQISIASVKDDGTLGDPQLVAGEENESICEPKWSAEGYLYFASDRSGWWNLYRYSNTGVPEPLYPMKAEFSYPHWVFGLSTYTFSSQDNLLCSYTQNGRWYLANLNLTTQQFNLIDIPYTDISALHATENYLLFVGGSPTQPGAIVKLDLSTQKTTILKQSTNLEIDSGYISIPQAIAFPTTDGLTAYGWYYPPTNQDYQAPDGELPPLLVKSHGGPTACASASLSLRVQYWTSRGFAYLDVNYGGSTGFGREYRQRLEKKWGIVDVDDCVNGAKYLVDQGKVDGDRLAISGGSAGGYTTLAALTFRDTFKAGASYYGVSDLEALARDTHKFESRYLDRLIGKYPEEKELYQQRSPIMFTDRLSCPVIFFQGLEDKVVPPNQTELMVEAIKNKGLPVAYVPFEGEQHGFRRAENIKRALDGEFYFYSRIFGFTPAEDIQPVEIENL</sequence>
<evidence type="ECO:0000313" key="3">
    <source>
        <dbReference type="Proteomes" id="UP000002384"/>
    </source>
</evidence>
<dbReference type="Gene3D" id="3.40.50.1820">
    <property type="entry name" value="alpha/beta hydrolase"/>
    <property type="match status" value="1"/>
</dbReference>